<evidence type="ECO:0000256" key="2">
    <source>
        <dbReference type="ARBA" id="ARBA00022723"/>
    </source>
</evidence>
<keyword evidence="5" id="KW-1015">Disulfide bond</keyword>
<dbReference type="Proteomes" id="UP000254968">
    <property type="component" value="Unassembled WGS sequence"/>
</dbReference>
<name>A0A378I1T4_9GAMM</name>
<dbReference type="Gene3D" id="1.10.575.10">
    <property type="entry name" value="P1 Nuclease"/>
    <property type="match status" value="1"/>
</dbReference>
<keyword evidence="6" id="KW-0325">Glycoprotein</keyword>
<evidence type="ECO:0000256" key="5">
    <source>
        <dbReference type="ARBA" id="ARBA00023157"/>
    </source>
</evidence>
<dbReference type="SUPFAM" id="SSF48537">
    <property type="entry name" value="Phospholipase C/P1 nuclease"/>
    <property type="match status" value="1"/>
</dbReference>
<feature type="signal peptide" evidence="7">
    <location>
        <begin position="1"/>
        <end position="23"/>
    </location>
</feature>
<keyword evidence="3" id="KW-0255">Endonuclease</keyword>
<keyword evidence="4" id="KW-0378">Hydrolase</keyword>
<keyword evidence="1" id="KW-0540">Nuclease</keyword>
<evidence type="ECO:0000256" key="4">
    <source>
        <dbReference type="ARBA" id="ARBA00022801"/>
    </source>
</evidence>
<dbReference type="GO" id="GO:0016788">
    <property type="term" value="F:hydrolase activity, acting on ester bonds"/>
    <property type="evidence" value="ECO:0007669"/>
    <property type="project" value="InterPro"/>
</dbReference>
<evidence type="ECO:0000313" key="8">
    <source>
        <dbReference type="EMBL" id="STX29147.1"/>
    </source>
</evidence>
<sequence length="279" mass="31399">MRRKVPTLAILGLSVGFSFTANAWNSLGHRIVAQIAYDQLTPEAKQIYNRYNHALDGVYSAKSLVSAAPWLDRLRYRNELWLQAMHYIDIPYVIDKTPPINPDKINAVYAINEAVSILKSETASSYDKGFSLRVLLHVVGDIHQPMHAVNLFSVNYPKGDQGGNQVVLGANSVATNLHAYWDNGGGFLKPKQGYSYKYVVKQAHLLEKRWPCHVNRDEPSAKQWADESHQLAIKVAYLLKKGDKPSKIYQQSVKTISKQRLAMAGCRLGKLLNQLVKNQ</sequence>
<dbReference type="Pfam" id="PF02265">
    <property type="entry name" value="S1-P1_nuclease"/>
    <property type="match status" value="1"/>
</dbReference>
<dbReference type="GO" id="GO:0004519">
    <property type="term" value="F:endonuclease activity"/>
    <property type="evidence" value="ECO:0007669"/>
    <property type="project" value="UniProtKB-KW"/>
</dbReference>
<evidence type="ECO:0000256" key="1">
    <source>
        <dbReference type="ARBA" id="ARBA00022722"/>
    </source>
</evidence>
<dbReference type="InterPro" id="IPR008947">
    <property type="entry name" value="PLipase_C/P1_nuclease_dom_sf"/>
</dbReference>
<keyword evidence="9" id="KW-1185">Reference proteome</keyword>
<evidence type="ECO:0000256" key="6">
    <source>
        <dbReference type="ARBA" id="ARBA00023180"/>
    </source>
</evidence>
<dbReference type="CDD" id="cd11010">
    <property type="entry name" value="S1-P1_nuclease"/>
    <property type="match status" value="1"/>
</dbReference>
<evidence type="ECO:0000256" key="3">
    <source>
        <dbReference type="ARBA" id="ARBA00022759"/>
    </source>
</evidence>
<dbReference type="EMBL" id="UGNV01000001">
    <property type="protein sequence ID" value="STX29147.1"/>
    <property type="molecule type" value="Genomic_DNA"/>
</dbReference>
<evidence type="ECO:0000256" key="7">
    <source>
        <dbReference type="SAM" id="SignalP"/>
    </source>
</evidence>
<dbReference type="PANTHER" id="PTHR33146:SF10">
    <property type="entry name" value="STRAND-SPECIFIC NUCLEASE, PUTATIVE-RELATED"/>
    <property type="match status" value="1"/>
</dbReference>
<keyword evidence="7" id="KW-0732">Signal</keyword>
<dbReference type="GO" id="GO:0006308">
    <property type="term" value="P:DNA catabolic process"/>
    <property type="evidence" value="ECO:0007669"/>
    <property type="project" value="InterPro"/>
</dbReference>
<dbReference type="GO" id="GO:0046872">
    <property type="term" value="F:metal ion binding"/>
    <property type="evidence" value="ECO:0007669"/>
    <property type="project" value="UniProtKB-KW"/>
</dbReference>
<dbReference type="AlphaFoldDB" id="A0A378I1T4"/>
<dbReference type="GO" id="GO:0003676">
    <property type="term" value="F:nucleic acid binding"/>
    <property type="evidence" value="ECO:0007669"/>
    <property type="project" value="InterPro"/>
</dbReference>
<dbReference type="OrthoDB" id="267579at2"/>
<reference evidence="8 9" key="1">
    <citation type="submission" date="2018-06" db="EMBL/GenBank/DDBJ databases">
        <authorList>
            <consortium name="Pathogen Informatics"/>
            <person name="Doyle S."/>
        </authorList>
    </citation>
    <scope>NUCLEOTIDE SEQUENCE [LARGE SCALE GENOMIC DNA]</scope>
    <source>
        <strain evidence="8 9">NCTC13315</strain>
    </source>
</reference>
<dbReference type="InterPro" id="IPR003154">
    <property type="entry name" value="S1/P1nuclease"/>
</dbReference>
<organism evidence="8 9">
    <name type="scientific">Legionella beliardensis</name>
    <dbReference type="NCBI Taxonomy" id="91822"/>
    <lineage>
        <taxon>Bacteria</taxon>
        <taxon>Pseudomonadati</taxon>
        <taxon>Pseudomonadota</taxon>
        <taxon>Gammaproteobacteria</taxon>
        <taxon>Legionellales</taxon>
        <taxon>Legionellaceae</taxon>
        <taxon>Legionella</taxon>
    </lineage>
</organism>
<keyword evidence="2" id="KW-0479">Metal-binding</keyword>
<gene>
    <name evidence="8" type="ORF">NCTC13315_01682</name>
</gene>
<protein>
    <submittedName>
        <fullName evidence="8">3'-nucleotidase/nuclease</fullName>
    </submittedName>
</protein>
<accession>A0A378I1T4</accession>
<evidence type="ECO:0000313" key="9">
    <source>
        <dbReference type="Proteomes" id="UP000254968"/>
    </source>
</evidence>
<feature type="chain" id="PRO_5016970013" evidence="7">
    <location>
        <begin position="24"/>
        <end position="279"/>
    </location>
</feature>
<proteinExistence type="predicted"/>
<dbReference type="PANTHER" id="PTHR33146">
    <property type="entry name" value="ENDONUCLEASE 4"/>
    <property type="match status" value="1"/>
</dbReference>